<keyword evidence="2" id="KW-1185">Reference proteome</keyword>
<name>A0ACC1SFR0_9HYPO</name>
<dbReference type="EMBL" id="JANRMS010000495">
    <property type="protein sequence ID" value="KAJ3538834.1"/>
    <property type="molecule type" value="Genomic_DNA"/>
</dbReference>
<proteinExistence type="predicted"/>
<evidence type="ECO:0000313" key="1">
    <source>
        <dbReference type="EMBL" id="KAJ3538834.1"/>
    </source>
</evidence>
<comment type="caution">
    <text evidence="1">The sequence shown here is derived from an EMBL/GenBank/DDBJ whole genome shotgun (WGS) entry which is preliminary data.</text>
</comment>
<protein>
    <submittedName>
        <fullName evidence="1">Uncharacterized protein</fullName>
    </submittedName>
</protein>
<sequence length="388" mass="43960">MELLQHQVIQHVRRTFPSDNIISRCIVLDPLFVQLDGDLPKAPSQLRDHLFNCVLVPLHHKSPGHWTLAQIDLGRSSVSWYDPLPASDRAQKVAKHLCSWLAPRSAPFTFYDMAGPRQHDGHNCGVFVLHAIHWRLRGLPLPSEFQLPRHFLSNLLVSNIPELDLSNAAPENPRSSFGRLQNRQSLENPDSSTILLDPAMTTRQLPRPTLPAPYECLTPEKLASKAMDVVVFGAEDHARLDGISRHPEQSLHTTTRKQRRWSDPKSLQVERVSLADSVSSALTEVAGLRDKVRSLRDSLRRHTEWQPRDSLSSLSSSLQQEEEHLERLEKEFSHVDSQVQDARRYQALRQWLTPILDTTPPPRGAVNGATTKNLRTFGASSPGWLRRC</sequence>
<gene>
    <name evidence="1" type="ORF">NM208_g5731</name>
</gene>
<organism evidence="1 2">
    <name type="scientific">Fusarium decemcellulare</name>
    <dbReference type="NCBI Taxonomy" id="57161"/>
    <lineage>
        <taxon>Eukaryota</taxon>
        <taxon>Fungi</taxon>
        <taxon>Dikarya</taxon>
        <taxon>Ascomycota</taxon>
        <taxon>Pezizomycotina</taxon>
        <taxon>Sordariomycetes</taxon>
        <taxon>Hypocreomycetidae</taxon>
        <taxon>Hypocreales</taxon>
        <taxon>Nectriaceae</taxon>
        <taxon>Fusarium</taxon>
        <taxon>Fusarium decemcellulare species complex</taxon>
    </lineage>
</organism>
<evidence type="ECO:0000313" key="2">
    <source>
        <dbReference type="Proteomes" id="UP001148629"/>
    </source>
</evidence>
<dbReference type="Proteomes" id="UP001148629">
    <property type="component" value="Unassembled WGS sequence"/>
</dbReference>
<reference evidence="1" key="1">
    <citation type="submission" date="2022-08" db="EMBL/GenBank/DDBJ databases">
        <title>Genome Sequence of Fusarium decemcellulare.</title>
        <authorList>
            <person name="Buettner E."/>
        </authorList>
    </citation>
    <scope>NUCLEOTIDE SEQUENCE</scope>
    <source>
        <strain evidence="1">Babe19</strain>
    </source>
</reference>
<accession>A0ACC1SFR0</accession>